<dbReference type="PANTHER" id="PTHR38593">
    <property type="entry name" value="BLR2558 PROTEIN"/>
    <property type="match status" value="1"/>
</dbReference>
<name>A0ABW6WAJ6_9ACTN</name>
<reference evidence="4 5" key="1">
    <citation type="submission" date="2024-10" db="EMBL/GenBank/DDBJ databases">
        <title>The Natural Products Discovery Center: Release of the First 8490 Sequenced Strains for Exploring Actinobacteria Biosynthetic Diversity.</title>
        <authorList>
            <person name="Kalkreuter E."/>
            <person name="Kautsar S.A."/>
            <person name="Yang D."/>
            <person name="Bader C.D."/>
            <person name="Teijaro C.N."/>
            <person name="Fluegel L."/>
            <person name="Davis C.M."/>
            <person name="Simpson J.R."/>
            <person name="Lauterbach L."/>
            <person name="Steele A.D."/>
            <person name="Gui C."/>
            <person name="Meng S."/>
            <person name="Li G."/>
            <person name="Viehrig K."/>
            <person name="Ye F."/>
            <person name="Su P."/>
            <person name="Kiefer A.F."/>
            <person name="Nichols A."/>
            <person name="Cepeda A.J."/>
            <person name="Yan W."/>
            <person name="Fan B."/>
            <person name="Jiang Y."/>
            <person name="Adhikari A."/>
            <person name="Zheng C.-J."/>
            <person name="Schuster L."/>
            <person name="Cowan T.M."/>
            <person name="Smanski M.J."/>
            <person name="Chevrette M.G."/>
            <person name="De Carvalho L.P.S."/>
            <person name="Shen B."/>
        </authorList>
    </citation>
    <scope>NUCLEOTIDE SEQUENCE [LARGE SCALE GENOMIC DNA]</scope>
    <source>
        <strain evidence="4 5">NPDC000087</strain>
    </source>
</reference>
<proteinExistence type="predicted"/>
<feature type="chain" id="PRO_5047267134" evidence="2">
    <location>
        <begin position="25"/>
        <end position="231"/>
    </location>
</feature>
<protein>
    <submittedName>
        <fullName evidence="4">DUF4142 domain-containing protein</fullName>
    </submittedName>
</protein>
<feature type="transmembrane region" description="Helical" evidence="1">
    <location>
        <begin position="206"/>
        <end position="227"/>
    </location>
</feature>
<keyword evidence="5" id="KW-1185">Reference proteome</keyword>
<dbReference type="InterPro" id="IPR012347">
    <property type="entry name" value="Ferritin-like"/>
</dbReference>
<dbReference type="Gene3D" id="1.20.1260.10">
    <property type="match status" value="1"/>
</dbReference>
<evidence type="ECO:0000256" key="2">
    <source>
        <dbReference type="SAM" id="SignalP"/>
    </source>
</evidence>
<dbReference type="RefSeq" id="WP_020510672.1">
    <property type="nucleotide sequence ID" value="NZ_JBIAZU010000002.1"/>
</dbReference>
<organism evidence="4 5">
    <name type="scientific">Paractinoplanes globisporus</name>
    <dbReference type="NCBI Taxonomy" id="113565"/>
    <lineage>
        <taxon>Bacteria</taxon>
        <taxon>Bacillati</taxon>
        <taxon>Actinomycetota</taxon>
        <taxon>Actinomycetes</taxon>
        <taxon>Micromonosporales</taxon>
        <taxon>Micromonosporaceae</taxon>
        <taxon>Paractinoplanes</taxon>
    </lineage>
</organism>
<keyword evidence="2" id="KW-0732">Signal</keyword>
<accession>A0ABW6WAJ6</accession>
<gene>
    <name evidence="4" type="ORF">ACFY35_12900</name>
</gene>
<evidence type="ECO:0000259" key="3">
    <source>
        <dbReference type="Pfam" id="PF13628"/>
    </source>
</evidence>
<evidence type="ECO:0000313" key="5">
    <source>
        <dbReference type="Proteomes" id="UP001602245"/>
    </source>
</evidence>
<keyword evidence="1" id="KW-0472">Membrane</keyword>
<dbReference type="InterPro" id="IPR025419">
    <property type="entry name" value="DUF4142"/>
</dbReference>
<feature type="domain" description="DUF4142" evidence="3">
    <location>
        <begin position="33"/>
        <end position="166"/>
    </location>
</feature>
<dbReference type="Pfam" id="PF13628">
    <property type="entry name" value="DUF4142"/>
    <property type="match status" value="1"/>
</dbReference>
<dbReference type="Proteomes" id="UP001602245">
    <property type="component" value="Unassembled WGS sequence"/>
</dbReference>
<dbReference type="PANTHER" id="PTHR38593:SF1">
    <property type="entry name" value="BLR2558 PROTEIN"/>
    <property type="match status" value="1"/>
</dbReference>
<feature type="signal peptide" evidence="2">
    <location>
        <begin position="1"/>
        <end position="24"/>
    </location>
</feature>
<comment type="caution">
    <text evidence="4">The sequence shown here is derived from an EMBL/GenBank/DDBJ whole genome shotgun (WGS) entry which is preliminary data.</text>
</comment>
<sequence length="231" mass="24351">MIRTLLAGGAVLAVLALFPVPAQADPGVQLNANDMALLNGVRQAGLWEMPAGQMAAQKGSSAKVRQVGQAIADQHVKLDQLVTDAANALGTSLPQTPTAQQQGFLNQLQAATGPRFDLLFVTLLRGAHGKIFPIIGAVRAATRNPIVRKLADQANQFVMNHMQMLESTGLVQYERLPPAAMPPAQDLSTLGMAEANAGVKPPFSPLVLGMLLIGLLGIGALASVRIMRSRR</sequence>
<evidence type="ECO:0000313" key="4">
    <source>
        <dbReference type="EMBL" id="MFF5290338.1"/>
    </source>
</evidence>
<keyword evidence="1" id="KW-0812">Transmembrane</keyword>
<evidence type="ECO:0000256" key="1">
    <source>
        <dbReference type="SAM" id="Phobius"/>
    </source>
</evidence>
<keyword evidence="1" id="KW-1133">Transmembrane helix</keyword>
<dbReference type="EMBL" id="JBIAZU010000002">
    <property type="protein sequence ID" value="MFF5290338.1"/>
    <property type="molecule type" value="Genomic_DNA"/>
</dbReference>